<dbReference type="AlphaFoldDB" id="A0A5C4J6U5"/>
<dbReference type="RefSeq" id="WP_138647800.1">
    <property type="nucleotide sequence ID" value="NZ_VCKW01000150.1"/>
</dbReference>
<dbReference type="Proteomes" id="UP000309174">
    <property type="component" value="Unassembled WGS sequence"/>
</dbReference>
<evidence type="ECO:0000313" key="3">
    <source>
        <dbReference type="EMBL" id="TMQ93268.1"/>
    </source>
</evidence>
<feature type="region of interest" description="Disordered" evidence="1">
    <location>
        <begin position="1"/>
        <end position="278"/>
    </location>
</feature>
<feature type="compositionally biased region" description="Pro residues" evidence="1">
    <location>
        <begin position="187"/>
        <end position="198"/>
    </location>
</feature>
<comment type="caution">
    <text evidence="3">The sequence shown here is derived from an EMBL/GenBank/DDBJ whole genome shotgun (WGS) entry which is preliminary data.</text>
</comment>
<sequence>MTPTGKPDDDHDVERPDPGQPAQAPPPPQWLNEQPGSAAQLLPEYDGEEAEPESDAGSSEASEGESSGSGSGMNEAMHTVVLGGRSPAPGTGPSDEGTPGADAAQPPSPAPPVGQPPSTGVPPATSTDIPAPPPFPFAQEMPDATQVQAAAPPPFPYAQEMPDATRAEPFPSQQPSAPPQPTRGRPPASPSQSPPAHEPFPYAQQIPGAPAPAAHEPFPYAQEIPGTPPGQPAAEPFPWAQQIPGAAQPGQPGQDAVQPLAPPPAIEEPWRTQGRQARTRRSIKKPLLIGVAVLAVAGMAAAGVLVVPGLIEGDGEDEGGKGAKLAAALFPVSGAARTDGRDQKITDVAAVGSTVVAVGGETDALNARGIFLASSDGGRTFKSVTQQGTDGGAAPPGGIPDAVGGSSRGWVAIGSLPGLRGAVWTSENGLEWRRQPDAVGDAFGKGNRVRRIVATDTGYLAIGENSRKGDFTDSQPAVWLSGDGRRWEARVGDQIGVQVSNGKFALVEAAASGNVILLEGLVTPDSGKPGPYRVVWRSEDGGRTWSTSDVPVPKGSRGLMVGGGQAGFLAMREIQSSGRLYGQAFTSKDGKSWTKAGALRTSDYKRTGRVIGDGGGYAAVVVRGRDVMLSRSADGAAWKDAGTAEAKPGREFSGAALAGGQAIIGGREPGGGDMDPMLGVWDAAGTAVPVDLTKIPGVIRPDHSVRSAGATDGLAVAVGSARGDAAVWSSQDGGSWKPAQGLGAAFTRPGPQQLNDVAGGAAGWLAVGYDQAVPRRPLVVTSKDGATWEAADSATAFAGGKDGTPITYAAAAGNAGYVIVGTQGFSAAAWFSKDLKNWVPGAGADPRTLRGAKGAAHWMFDVTAGPSGYAAVGGVQDAKGNQPSVWSSSDGRRWTAQQLPLPGGVTAGHLTHVAARGNTLVTTGIAATAQGLNWLGYVSTDGGRSWRPLASPSGDAVVSVTALTATPKGFAATGTTGSAGATDVVSWTSADGSSWATATPGGTGLGGVGDQEITGLAAFKNTLLGVGRSVDGNGDQPVLWSRAS</sequence>
<reference evidence="3 4" key="1">
    <citation type="submission" date="2019-05" db="EMBL/GenBank/DDBJ databases">
        <title>Draft genome sequence of Actinomadura sp. 14C53.</title>
        <authorList>
            <person name="Saricaoglu S."/>
            <person name="Isik K."/>
        </authorList>
    </citation>
    <scope>NUCLEOTIDE SEQUENCE [LARGE SCALE GENOMIC DNA]</scope>
    <source>
        <strain evidence="3 4">14C53</strain>
    </source>
</reference>
<keyword evidence="2" id="KW-0812">Transmembrane</keyword>
<dbReference type="SUPFAM" id="SSF50939">
    <property type="entry name" value="Sialidases"/>
    <property type="match status" value="1"/>
</dbReference>
<keyword evidence="2" id="KW-0472">Membrane</keyword>
<accession>A0A5C4J6U5</accession>
<evidence type="ECO:0000313" key="4">
    <source>
        <dbReference type="Proteomes" id="UP000309174"/>
    </source>
</evidence>
<evidence type="ECO:0000256" key="1">
    <source>
        <dbReference type="SAM" id="MobiDB-lite"/>
    </source>
</evidence>
<dbReference type="EMBL" id="VCKW01000150">
    <property type="protein sequence ID" value="TMQ93268.1"/>
    <property type="molecule type" value="Genomic_DNA"/>
</dbReference>
<keyword evidence="2" id="KW-1133">Transmembrane helix</keyword>
<evidence type="ECO:0000256" key="2">
    <source>
        <dbReference type="SAM" id="Phobius"/>
    </source>
</evidence>
<gene>
    <name evidence="3" type="ORF">ETD83_25855</name>
</gene>
<feature type="compositionally biased region" description="Low complexity" evidence="1">
    <location>
        <begin position="199"/>
        <end position="214"/>
    </location>
</feature>
<keyword evidence="4" id="KW-1185">Reference proteome</keyword>
<feature type="compositionally biased region" description="Low complexity" evidence="1">
    <location>
        <begin position="55"/>
        <end position="76"/>
    </location>
</feature>
<dbReference type="OrthoDB" id="4894058at2"/>
<feature type="transmembrane region" description="Helical" evidence="2">
    <location>
        <begin position="287"/>
        <end position="311"/>
    </location>
</feature>
<protein>
    <submittedName>
        <fullName evidence="3">Uncharacterized protein</fullName>
    </submittedName>
</protein>
<dbReference type="SUPFAM" id="SSF110296">
    <property type="entry name" value="Oligoxyloglucan reducing end-specific cellobiohydrolase"/>
    <property type="match status" value="1"/>
</dbReference>
<dbReference type="InterPro" id="IPR036278">
    <property type="entry name" value="Sialidase_sf"/>
</dbReference>
<proteinExistence type="predicted"/>
<organism evidence="3 4">
    <name type="scientific">Actinomadura soli</name>
    <dbReference type="NCBI Taxonomy" id="2508997"/>
    <lineage>
        <taxon>Bacteria</taxon>
        <taxon>Bacillati</taxon>
        <taxon>Actinomycetota</taxon>
        <taxon>Actinomycetes</taxon>
        <taxon>Streptosporangiales</taxon>
        <taxon>Thermomonosporaceae</taxon>
        <taxon>Actinomadura</taxon>
    </lineage>
</organism>
<feature type="compositionally biased region" description="Low complexity" evidence="1">
    <location>
        <begin position="240"/>
        <end position="259"/>
    </location>
</feature>
<feature type="compositionally biased region" description="Pro residues" evidence="1">
    <location>
        <begin position="106"/>
        <end position="115"/>
    </location>
</feature>
<feature type="compositionally biased region" description="Basic and acidic residues" evidence="1">
    <location>
        <begin position="1"/>
        <end position="17"/>
    </location>
</feature>
<feature type="compositionally biased region" description="Acidic residues" evidence="1">
    <location>
        <begin position="45"/>
        <end position="54"/>
    </location>
</feature>
<name>A0A5C4J6U5_9ACTN</name>